<dbReference type="PRINTS" id="PR00081">
    <property type="entry name" value="GDHRDH"/>
</dbReference>
<sequence>MSLSWDPRPLFDISDRRVVVTGGTRGLGAVIARGLAACGARVAVVGRSCADGCAVVSEIEAAGGEGLAVSASLADPVGPSDLVAEVVQAFGGIDVLVNNAGVAERVAADEVDRDAYRRVHGLNAEAALFLCQAAFPYLSEARGSVVNVLTTGLWTGGAGSVLYRSSKAALWGTTMVLAREWAPHGVRVNAVAPGAFAAGMGERMTRERSLKHIADTPMGRLGDPSELVPAVLYLVSDAASFVTGTVLRVDGGAVSQ</sequence>
<name>A0ABW6SC68_9NOCA</name>
<protein>
    <submittedName>
        <fullName evidence="3">SDR family NAD(P)-dependent oxidoreductase</fullName>
        <ecNumber evidence="3">1.1.1.-</ecNumber>
    </submittedName>
</protein>
<dbReference type="EMBL" id="JBIAQY010000022">
    <property type="protein sequence ID" value="MFF3573901.1"/>
    <property type="molecule type" value="Genomic_DNA"/>
</dbReference>
<keyword evidence="2 3" id="KW-0560">Oxidoreductase</keyword>
<evidence type="ECO:0000256" key="1">
    <source>
        <dbReference type="ARBA" id="ARBA00006484"/>
    </source>
</evidence>
<dbReference type="RefSeq" id="WP_063713184.1">
    <property type="nucleotide sequence ID" value="NZ_JBIAQY010000022.1"/>
</dbReference>
<reference evidence="3 4" key="1">
    <citation type="submission" date="2024-10" db="EMBL/GenBank/DDBJ databases">
        <title>The Natural Products Discovery Center: Release of the First 8490 Sequenced Strains for Exploring Actinobacteria Biosynthetic Diversity.</title>
        <authorList>
            <person name="Kalkreuter E."/>
            <person name="Kautsar S.A."/>
            <person name="Yang D."/>
            <person name="Bader C.D."/>
            <person name="Teijaro C.N."/>
            <person name="Fluegel L."/>
            <person name="Davis C.M."/>
            <person name="Simpson J.R."/>
            <person name="Lauterbach L."/>
            <person name="Steele A.D."/>
            <person name="Gui C."/>
            <person name="Meng S."/>
            <person name="Li G."/>
            <person name="Viehrig K."/>
            <person name="Ye F."/>
            <person name="Su P."/>
            <person name="Kiefer A.F."/>
            <person name="Nichols A."/>
            <person name="Cepeda A.J."/>
            <person name="Yan W."/>
            <person name="Fan B."/>
            <person name="Jiang Y."/>
            <person name="Adhikari A."/>
            <person name="Zheng C.-J."/>
            <person name="Schuster L."/>
            <person name="Cowan T.M."/>
            <person name="Smanski M.J."/>
            <person name="Chevrette M.G."/>
            <person name="De Carvalho L.P.S."/>
            <person name="Shen B."/>
        </authorList>
    </citation>
    <scope>NUCLEOTIDE SEQUENCE [LARGE SCALE GENOMIC DNA]</scope>
    <source>
        <strain evidence="3 4">NPDC002593</strain>
    </source>
</reference>
<dbReference type="InterPro" id="IPR002347">
    <property type="entry name" value="SDR_fam"/>
</dbReference>
<dbReference type="GO" id="GO:0016491">
    <property type="term" value="F:oxidoreductase activity"/>
    <property type="evidence" value="ECO:0007669"/>
    <property type="project" value="UniProtKB-KW"/>
</dbReference>
<accession>A0ABW6SC68</accession>
<gene>
    <name evidence="3" type="ORF">ACFYXQ_39745</name>
</gene>
<comment type="caution">
    <text evidence="3">The sequence shown here is derived from an EMBL/GenBank/DDBJ whole genome shotgun (WGS) entry which is preliminary data.</text>
</comment>
<dbReference type="PANTHER" id="PTHR43639">
    <property type="entry name" value="OXIDOREDUCTASE, SHORT-CHAIN DEHYDROGENASE/REDUCTASE FAMILY (AFU_ORTHOLOGUE AFUA_5G02870)"/>
    <property type="match status" value="1"/>
</dbReference>
<dbReference type="Gene3D" id="3.40.50.720">
    <property type="entry name" value="NAD(P)-binding Rossmann-like Domain"/>
    <property type="match status" value="1"/>
</dbReference>
<organism evidence="3 4">
    <name type="scientific">Nocardia jiangxiensis</name>
    <dbReference type="NCBI Taxonomy" id="282685"/>
    <lineage>
        <taxon>Bacteria</taxon>
        <taxon>Bacillati</taxon>
        <taxon>Actinomycetota</taxon>
        <taxon>Actinomycetes</taxon>
        <taxon>Mycobacteriales</taxon>
        <taxon>Nocardiaceae</taxon>
        <taxon>Nocardia</taxon>
    </lineage>
</organism>
<evidence type="ECO:0000313" key="3">
    <source>
        <dbReference type="EMBL" id="MFF3573901.1"/>
    </source>
</evidence>
<comment type="similarity">
    <text evidence="1">Belongs to the short-chain dehydrogenases/reductases (SDR) family.</text>
</comment>
<dbReference type="Proteomes" id="UP001601992">
    <property type="component" value="Unassembled WGS sequence"/>
</dbReference>
<evidence type="ECO:0000256" key="2">
    <source>
        <dbReference type="ARBA" id="ARBA00023002"/>
    </source>
</evidence>
<dbReference type="Pfam" id="PF13561">
    <property type="entry name" value="adh_short_C2"/>
    <property type="match status" value="1"/>
</dbReference>
<dbReference type="PANTHER" id="PTHR43639:SF1">
    <property type="entry name" value="SHORT-CHAIN DEHYDROGENASE_REDUCTASE FAMILY PROTEIN"/>
    <property type="match status" value="1"/>
</dbReference>
<dbReference type="EC" id="1.1.1.-" evidence="3"/>
<proteinExistence type="inferred from homology"/>
<keyword evidence="4" id="KW-1185">Reference proteome</keyword>
<dbReference type="InterPro" id="IPR036291">
    <property type="entry name" value="NAD(P)-bd_dom_sf"/>
</dbReference>
<evidence type="ECO:0000313" key="4">
    <source>
        <dbReference type="Proteomes" id="UP001601992"/>
    </source>
</evidence>
<dbReference type="PRINTS" id="PR00080">
    <property type="entry name" value="SDRFAMILY"/>
</dbReference>
<dbReference type="SUPFAM" id="SSF51735">
    <property type="entry name" value="NAD(P)-binding Rossmann-fold domains"/>
    <property type="match status" value="1"/>
</dbReference>
<dbReference type="CDD" id="cd05233">
    <property type="entry name" value="SDR_c"/>
    <property type="match status" value="1"/>
</dbReference>